<protein>
    <recommendedName>
        <fullName evidence="1">SURF1-like protein</fullName>
    </recommendedName>
</protein>
<feature type="transmembrane region" description="Helical" evidence="1">
    <location>
        <begin position="35"/>
        <end position="56"/>
    </location>
</feature>
<gene>
    <name evidence="2" type="ORF">HALO32_03334</name>
</gene>
<proteinExistence type="inferred from homology"/>
<dbReference type="AlphaFoldDB" id="A0A5K1I9W4"/>
<keyword evidence="1" id="KW-1003">Cell membrane</keyword>
<comment type="similarity">
    <text evidence="1">Belongs to the SURF1 family.</text>
</comment>
<reference evidence="2 3" key="1">
    <citation type="submission" date="2019-09" db="EMBL/GenBank/DDBJ databases">
        <authorList>
            <person name="Criscuolo A."/>
        </authorList>
    </citation>
    <scope>NUCLEOTIDE SEQUENCE [LARGE SCALE GENOMIC DNA]</scope>
    <source>
        <strain evidence="3">3(2)</strain>
    </source>
</reference>
<keyword evidence="1" id="KW-1133">Transmembrane helix</keyword>
<dbReference type="PROSITE" id="PS50895">
    <property type="entry name" value="SURF1"/>
    <property type="match status" value="1"/>
</dbReference>
<comment type="subcellular location">
    <subcellularLocation>
        <location evidence="1">Cell membrane</location>
        <topology evidence="1">Multi-pass membrane protein</topology>
    </subcellularLocation>
</comment>
<dbReference type="InterPro" id="IPR002994">
    <property type="entry name" value="Surf1/Shy1"/>
</dbReference>
<keyword evidence="3" id="KW-1185">Reference proteome</keyword>
<dbReference type="Proteomes" id="UP000326725">
    <property type="component" value="Unassembled WGS sequence"/>
</dbReference>
<accession>A0A5K1I9W4</accession>
<keyword evidence="1" id="KW-0472">Membrane</keyword>
<evidence type="ECO:0000313" key="3">
    <source>
        <dbReference type="Proteomes" id="UP000326725"/>
    </source>
</evidence>
<dbReference type="CDD" id="cd06662">
    <property type="entry name" value="SURF1"/>
    <property type="match status" value="1"/>
</dbReference>
<feature type="transmembrane region" description="Helical" evidence="1">
    <location>
        <begin position="225"/>
        <end position="242"/>
    </location>
</feature>
<dbReference type="Pfam" id="PF02104">
    <property type="entry name" value="SURF1"/>
    <property type="match status" value="1"/>
</dbReference>
<name>A0A5K1I9W4_9GAMM</name>
<evidence type="ECO:0000313" key="2">
    <source>
        <dbReference type="EMBL" id="VVZ97217.1"/>
    </source>
</evidence>
<dbReference type="EMBL" id="CABVOU010000046">
    <property type="protein sequence ID" value="VVZ97217.1"/>
    <property type="molecule type" value="Genomic_DNA"/>
</dbReference>
<organism evidence="2 3">
    <name type="scientific">Halomonas lysinitropha</name>
    <dbReference type="NCBI Taxonomy" id="2607506"/>
    <lineage>
        <taxon>Bacteria</taxon>
        <taxon>Pseudomonadati</taxon>
        <taxon>Pseudomonadota</taxon>
        <taxon>Gammaproteobacteria</taxon>
        <taxon>Oceanospirillales</taxon>
        <taxon>Halomonadaceae</taxon>
        <taxon>Halomonas</taxon>
    </lineage>
</organism>
<sequence length="261" mass="29037">MARKTRAIKILSNIHGSKEESTSGGHRGFSGTRRLGWWGFWSCLVVLGLALGLWQWERAADKRDYLARLAAAPRIEAPVTAPPTGSQLVLDGEYLPDQTLFLDNRTHEGRLGVAPLTPFRDVNGRLWLVQRGFMPTGPSRDDPSVETPAGGVTLEGRWQTAGESAPLFGPNREGKRLQRIDPSAWDLEQAFAHPGWLHLEQGPGHLESWWQPSVVPPERHLGYAFQWWGLALAALVIMLVGARRQSRRPGPISIPNEETPR</sequence>
<dbReference type="GO" id="GO:0005886">
    <property type="term" value="C:plasma membrane"/>
    <property type="evidence" value="ECO:0007669"/>
    <property type="project" value="UniProtKB-SubCell"/>
</dbReference>
<evidence type="ECO:0000256" key="1">
    <source>
        <dbReference type="RuleBase" id="RU363076"/>
    </source>
</evidence>
<keyword evidence="1" id="KW-0812">Transmembrane</keyword>